<dbReference type="InterPro" id="IPR027417">
    <property type="entry name" value="P-loop_NTPase"/>
</dbReference>
<dbReference type="InterPro" id="IPR002586">
    <property type="entry name" value="CobQ/CobB/MinD/ParA_Nub-bd_dom"/>
</dbReference>
<dbReference type="RefSeq" id="WP_006070714.1">
    <property type="nucleotide sequence ID" value="NZ_CP033577.1"/>
</dbReference>
<evidence type="ECO:0000256" key="1">
    <source>
        <dbReference type="ARBA" id="ARBA00022741"/>
    </source>
</evidence>
<organism evidence="3 4">
    <name type="scientific">Vibrio mediterranei</name>
    <dbReference type="NCBI Taxonomy" id="689"/>
    <lineage>
        <taxon>Bacteria</taxon>
        <taxon>Pseudomonadati</taxon>
        <taxon>Pseudomonadota</taxon>
        <taxon>Gammaproteobacteria</taxon>
        <taxon>Vibrionales</taxon>
        <taxon>Vibrionaceae</taxon>
        <taxon>Vibrio</taxon>
    </lineage>
</organism>
<dbReference type="Gene3D" id="3.40.50.2300">
    <property type="match status" value="1"/>
</dbReference>
<dbReference type="GO" id="GO:0051782">
    <property type="term" value="P:negative regulation of cell division"/>
    <property type="evidence" value="ECO:0007669"/>
    <property type="project" value="TreeGrafter"/>
</dbReference>
<sequence>MFDITKKLPESNKPQVGTSSSNITCSLVYQTDECRNLVEELFEFEGWDCPTGIQQHKADSEFYSKQESNLILLELNESSNVVSDAQAVAAKLPTHKGVIVIGKEDAISTLRSLKEMGFYYLFWPINKYEFAEFVMHVNNDLKAQKGVSKERRAKRVAVVGSKGGVGTSFIATELGNKLAGEGVDTILVDHQYNGSGTDVLLGLTEFSARQVDELSVPLHELDLEGALSYLTSVSPELRLLSLQGSADQKDLLNYNQTLCELLVHNTNFIVEDYSGSVDFPLDCDMLVRNYDVIAIVIEPTVTAVRKAKALISDIDTSRDLTKKRTRIVTVVNHHRPNNNFPIAHDDVTKFLGASVDLDVEYCKQLAHLQIDGKRVYKHDRSVNRSIDQLARLVNGQPINTNRGILQRLGWR</sequence>
<accession>A0A3G4VA08</accession>
<evidence type="ECO:0000313" key="3">
    <source>
        <dbReference type="EMBL" id="AYV19981.1"/>
    </source>
</evidence>
<dbReference type="SUPFAM" id="SSF52540">
    <property type="entry name" value="P-loop containing nucleoside triphosphate hydrolases"/>
    <property type="match status" value="1"/>
</dbReference>
<evidence type="ECO:0000256" key="2">
    <source>
        <dbReference type="ARBA" id="ARBA00022840"/>
    </source>
</evidence>
<dbReference type="EMBL" id="CP033577">
    <property type="protein sequence ID" value="AYV19981.1"/>
    <property type="molecule type" value="Genomic_DNA"/>
</dbReference>
<dbReference type="GO" id="GO:0005829">
    <property type="term" value="C:cytosol"/>
    <property type="evidence" value="ECO:0007669"/>
    <property type="project" value="TreeGrafter"/>
</dbReference>
<gene>
    <name evidence="3" type="ORF">ECB94_01115</name>
</gene>
<protein>
    <submittedName>
        <fullName evidence="3">Chromosome partitioning protein ParA</fullName>
    </submittedName>
</protein>
<dbReference type="GeneID" id="64086302"/>
<keyword evidence="2" id="KW-0067">ATP-binding</keyword>
<dbReference type="AlphaFoldDB" id="A0A3G4VA08"/>
<evidence type="ECO:0000313" key="4">
    <source>
        <dbReference type="Proteomes" id="UP000279760"/>
    </source>
</evidence>
<dbReference type="PANTHER" id="PTHR43384">
    <property type="entry name" value="SEPTUM SITE-DETERMINING PROTEIN MIND HOMOLOG, CHLOROPLASTIC-RELATED"/>
    <property type="match status" value="1"/>
</dbReference>
<dbReference type="Gene3D" id="3.40.50.300">
    <property type="entry name" value="P-loop containing nucleotide triphosphate hydrolases"/>
    <property type="match status" value="1"/>
</dbReference>
<dbReference type="GO" id="GO:0005524">
    <property type="term" value="F:ATP binding"/>
    <property type="evidence" value="ECO:0007669"/>
    <property type="project" value="UniProtKB-KW"/>
</dbReference>
<reference evidence="3 4" key="1">
    <citation type="submission" date="2018-11" db="EMBL/GenBank/DDBJ databases">
        <title>Complete Genome Sequence of Vbrio mediterranei 117-T6: a Potential Pathogen Bacteria Isolated from the Conchocelis of Pyropia.</title>
        <authorList>
            <person name="Liu Q."/>
        </authorList>
    </citation>
    <scope>NUCLEOTIDE SEQUENCE [LARGE SCALE GENOMIC DNA]</scope>
    <source>
        <strain evidence="3 4">117-T6</strain>
    </source>
</reference>
<dbReference type="InterPro" id="IPR050625">
    <property type="entry name" value="ParA/MinD_ATPase"/>
</dbReference>
<name>A0A3G4VA08_9VIBR</name>
<dbReference type="GO" id="GO:0009898">
    <property type="term" value="C:cytoplasmic side of plasma membrane"/>
    <property type="evidence" value="ECO:0007669"/>
    <property type="project" value="TreeGrafter"/>
</dbReference>
<dbReference type="PANTHER" id="PTHR43384:SF6">
    <property type="entry name" value="SEPTUM SITE-DETERMINING PROTEIN MIND HOMOLOG, CHLOROPLASTIC"/>
    <property type="match status" value="1"/>
</dbReference>
<dbReference type="GO" id="GO:0016887">
    <property type="term" value="F:ATP hydrolysis activity"/>
    <property type="evidence" value="ECO:0007669"/>
    <property type="project" value="TreeGrafter"/>
</dbReference>
<dbReference type="Proteomes" id="UP000279760">
    <property type="component" value="Chromosome 1"/>
</dbReference>
<keyword evidence="1" id="KW-0547">Nucleotide-binding</keyword>
<proteinExistence type="predicted"/>
<dbReference type="Pfam" id="PF01656">
    <property type="entry name" value="CbiA"/>
    <property type="match status" value="1"/>
</dbReference>